<evidence type="ECO:0000313" key="1">
    <source>
        <dbReference type="EMBL" id="VDO62460.1"/>
    </source>
</evidence>
<name>A0A183FEK2_HELPZ</name>
<evidence type="ECO:0000313" key="2">
    <source>
        <dbReference type="Proteomes" id="UP000050761"/>
    </source>
</evidence>
<organism evidence="2 3">
    <name type="scientific">Heligmosomoides polygyrus</name>
    <name type="common">Parasitic roundworm</name>
    <dbReference type="NCBI Taxonomy" id="6339"/>
    <lineage>
        <taxon>Eukaryota</taxon>
        <taxon>Metazoa</taxon>
        <taxon>Ecdysozoa</taxon>
        <taxon>Nematoda</taxon>
        <taxon>Chromadorea</taxon>
        <taxon>Rhabditida</taxon>
        <taxon>Rhabditina</taxon>
        <taxon>Rhabditomorpha</taxon>
        <taxon>Strongyloidea</taxon>
        <taxon>Heligmosomidae</taxon>
        <taxon>Heligmosomoides</taxon>
    </lineage>
</organism>
<accession>A0A183FEK2</accession>
<gene>
    <name evidence="1" type="ORF">HPBE_LOCUS4817</name>
</gene>
<proteinExistence type="predicted"/>
<dbReference type="WBParaSite" id="HPBE_0000481601-mRNA-1">
    <property type="protein sequence ID" value="HPBE_0000481601-mRNA-1"/>
    <property type="gene ID" value="HPBE_0000481601"/>
</dbReference>
<accession>A0A3P7WNB3</accession>
<evidence type="ECO:0000313" key="3">
    <source>
        <dbReference type="WBParaSite" id="HPBE_0000481601-mRNA-1"/>
    </source>
</evidence>
<reference evidence="1 2" key="1">
    <citation type="submission" date="2018-11" db="EMBL/GenBank/DDBJ databases">
        <authorList>
            <consortium name="Pathogen Informatics"/>
        </authorList>
    </citation>
    <scope>NUCLEOTIDE SEQUENCE [LARGE SCALE GENOMIC DNA]</scope>
</reference>
<sequence length="60" mass="6853">MADACSGFESQNYLKDRCRKCFRQKDRADALPQKCAKALKATSLDNSKKWKGILISYLTH</sequence>
<keyword evidence="2" id="KW-1185">Reference proteome</keyword>
<dbReference type="Proteomes" id="UP000050761">
    <property type="component" value="Unassembled WGS sequence"/>
</dbReference>
<dbReference type="OrthoDB" id="5865863at2759"/>
<reference evidence="3" key="2">
    <citation type="submission" date="2019-09" db="UniProtKB">
        <authorList>
            <consortium name="WormBaseParasite"/>
        </authorList>
    </citation>
    <scope>IDENTIFICATION</scope>
</reference>
<protein>
    <submittedName>
        <fullName evidence="3">Nuclear receptor domain-containing protein</fullName>
    </submittedName>
</protein>
<dbReference type="EMBL" id="UZAH01025368">
    <property type="protein sequence ID" value="VDO62460.1"/>
    <property type="molecule type" value="Genomic_DNA"/>
</dbReference>
<dbReference type="AlphaFoldDB" id="A0A183FEK2"/>